<dbReference type="SUPFAM" id="SSF103473">
    <property type="entry name" value="MFS general substrate transporter"/>
    <property type="match status" value="1"/>
</dbReference>
<dbReference type="InterPro" id="IPR010290">
    <property type="entry name" value="TM_effector"/>
</dbReference>
<feature type="transmembrane region" description="Helical" evidence="7">
    <location>
        <begin position="259"/>
        <end position="277"/>
    </location>
</feature>
<dbReference type="EMBL" id="JACNFK010000026">
    <property type="protein sequence ID" value="MBC8519702.1"/>
    <property type="molecule type" value="Genomic_DNA"/>
</dbReference>
<keyword evidence="6 7" id="KW-0472">Membrane</keyword>
<feature type="transmembrane region" description="Helical" evidence="7">
    <location>
        <begin position="226"/>
        <end position="247"/>
    </location>
</feature>
<evidence type="ECO:0000313" key="9">
    <source>
        <dbReference type="EMBL" id="MBC8519702.1"/>
    </source>
</evidence>
<feature type="transmembrane region" description="Helical" evidence="7">
    <location>
        <begin position="289"/>
        <end position="308"/>
    </location>
</feature>
<evidence type="ECO:0000256" key="1">
    <source>
        <dbReference type="ARBA" id="ARBA00004651"/>
    </source>
</evidence>
<comment type="subcellular location">
    <subcellularLocation>
        <location evidence="1">Cell membrane</location>
        <topology evidence="1">Multi-pass membrane protein</topology>
    </subcellularLocation>
</comment>
<dbReference type="Pfam" id="PF05977">
    <property type="entry name" value="MFS_3"/>
    <property type="match status" value="1"/>
</dbReference>
<keyword evidence="2" id="KW-0813">Transport</keyword>
<dbReference type="PROSITE" id="PS50850">
    <property type="entry name" value="MFS"/>
    <property type="match status" value="1"/>
</dbReference>
<keyword evidence="3" id="KW-1003">Cell membrane</keyword>
<dbReference type="PANTHER" id="PTHR23513">
    <property type="entry name" value="INTEGRAL MEMBRANE EFFLUX PROTEIN-RELATED"/>
    <property type="match status" value="1"/>
</dbReference>
<dbReference type="CDD" id="cd06173">
    <property type="entry name" value="MFS_MefA_like"/>
    <property type="match status" value="1"/>
</dbReference>
<feature type="transmembrane region" description="Helical" evidence="7">
    <location>
        <begin position="172"/>
        <end position="191"/>
    </location>
</feature>
<feature type="transmembrane region" description="Helical" evidence="7">
    <location>
        <begin position="386"/>
        <end position="406"/>
    </location>
</feature>
<dbReference type="GO" id="GO:0005886">
    <property type="term" value="C:plasma membrane"/>
    <property type="evidence" value="ECO:0007669"/>
    <property type="project" value="UniProtKB-SubCell"/>
</dbReference>
<organism evidence="9 10">
    <name type="scientific">Candidatus Thiopontia autotrophica</name>
    <dbReference type="NCBI Taxonomy" id="2841688"/>
    <lineage>
        <taxon>Bacteria</taxon>
        <taxon>Pseudomonadati</taxon>
        <taxon>Pseudomonadota</taxon>
        <taxon>Gammaproteobacteria</taxon>
        <taxon>Candidatus Thiopontia</taxon>
    </lineage>
</organism>
<dbReference type="PANTHER" id="PTHR23513:SF11">
    <property type="entry name" value="STAPHYLOFERRIN A TRANSPORTER"/>
    <property type="match status" value="1"/>
</dbReference>
<comment type="caution">
    <text evidence="9">The sequence shown here is derived from an EMBL/GenBank/DDBJ whole genome shotgun (WGS) entry which is preliminary data.</text>
</comment>
<proteinExistence type="predicted"/>
<dbReference type="GO" id="GO:0022857">
    <property type="term" value="F:transmembrane transporter activity"/>
    <property type="evidence" value="ECO:0007669"/>
    <property type="project" value="InterPro"/>
</dbReference>
<feature type="domain" description="Major facilitator superfamily (MFS) profile" evidence="8">
    <location>
        <begin position="1"/>
        <end position="414"/>
    </location>
</feature>
<evidence type="ECO:0000313" key="10">
    <source>
        <dbReference type="Proteomes" id="UP000654401"/>
    </source>
</evidence>
<accession>A0A8J6P836</accession>
<dbReference type="InterPro" id="IPR036259">
    <property type="entry name" value="MFS_trans_sf"/>
</dbReference>
<reference evidence="9 10" key="1">
    <citation type="submission" date="2020-08" db="EMBL/GenBank/DDBJ databases">
        <title>Bridging the membrane lipid divide: bacteria of the FCB group superphylum have the potential to synthesize archaeal ether lipids.</title>
        <authorList>
            <person name="Villanueva L."/>
            <person name="Von Meijenfeldt F.A.B."/>
            <person name="Westbye A.B."/>
            <person name="Yadav S."/>
            <person name="Hopmans E.C."/>
            <person name="Dutilh B.E."/>
            <person name="Sinninghe Damste J.S."/>
        </authorList>
    </citation>
    <scope>NUCLEOTIDE SEQUENCE [LARGE SCALE GENOMIC DNA]</scope>
    <source>
        <strain evidence="9">NIOZ-UU100</strain>
    </source>
</reference>
<name>A0A8J6P836_9GAMM</name>
<evidence type="ECO:0000256" key="3">
    <source>
        <dbReference type="ARBA" id="ARBA00022475"/>
    </source>
</evidence>
<evidence type="ECO:0000256" key="5">
    <source>
        <dbReference type="ARBA" id="ARBA00022989"/>
    </source>
</evidence>
<protein>
    <submittedName>
        <fullName evidence="9">MFS transporter</fullName>
    </submittedName>
</protein>
<dbReference type="AlphaFoldDB" id="A0A8J6P836"/>
<feature type="transmembrane region" description="Helical" evidence="7">
    <location>
        <begin position="47"/>
        <end position="71"/>
    </location>
</feature>
<gene>
    <name evidence="9" type="ORF">H8D24_04755</name>
</gene>
<evidence type="ECO:0000256" key="6">
    <source>
        <dbReference type="ARBA" id="ARBA00023136"/>
    </source>
</evidence>
<keyword evidence="4 7" id="KW-0812">Transmembrane</keyword>
<sequence length="414" mass="44030">MWNDLTRSLRTPNYRRYFAGQLISLHGTQMANVAQSWLVYSLTQSSFMLGLVNFTLLLPVLLFGLFGGVLADHVSRRHLMIGSQGFAMVMAFLLAYLAISGQVEVWHILVIVFFLGMAQAIDMPVRQSFLAELVSKDELSNAVGLNSGAFNMARFVGPAVAGVLLLSWSEGYLFALNGISYFVLLFVLLTMRLPATSTGKIRGAGNLDALKEGVSYAWNHVGIRAALVHVGAVSMMGTAFIVLMPVFADRQFGGGPEMLGLLLSSAGIGSVIGALNLARRTGDTSLSPVIARSGVVAAIALILFAQSGNIFQALLLGPQLLWLATPLLIVAGFSVTTVIATTNAQIQVAVEDHLRGRVMSLFSVIFVGMAPIGSLAAGVLAEVVGIQMAVTMFAILGGGGSLRYWFGSSRAIAR</sequence>
<evidence type="ECO:0000259" key="8">
    <source>
        <dbReference type="PROSITE" id="PS50850"/>
    </source>
</evidence>
<dbReference type="Proteomes" id="UP000654401">
    <property type="component" value="Unassembled WGS sequence"/>
</dbReference>
<evidence type="ECO:0000256" key="4">
    <source>
        <dbReference type="ARBA" id="ARBA00022692"/>
    </source>
</evidence>
<evidence type="ECO:0000256" key="7">
    <source>
        <dbReference type="SAM" id="Phobius"/>
    </source>
</evidence>
<dbReference type="Gene3D" id="1.20.1250.20">
    <property type="entry name" value="MFS general substrate transporter like domains"/>
    <property type="match status" value="1"/>
</dbReference>
<feature type="transmembrane region" description="Helical" evidence="7">
    <location>
        <begin position="320"/>
        <end position="340"/>
    </location>
</feature>
<feature type="transmembrane region" description="Helical" evidence="7">
    <location>
        <begin position="361"/>
        <end position="380"/>
    </location>
</feature>
<evidence type="ECO:0000256" key="2">
    <source>
        <dbReference type="ARBA" id="ARBA00022448"/>
    </source>
</evidence>
<keyword evidence="5 7" id="KW-1133">Transmembrane helix</keyword>
<dbReference type="InterPro" id="IPR020846">
    <property type="entry name" value="MFS_dom"/>
</dbReference>